<dbReference type="CDD" id="cd16922">
    <property type="entry name" value="HATPase_EvgS-ArcB-TorS-like"/>
    <property type="match status" value="1"/>
</dbReference>
<evidence type="ECO:0000256" key="2">
    <source>
        <dbReference type="ARBA" id="ARBA00004429"/>
    </source>
</evidence>
<keyword evidence="4" id="KW-1003">Cell membrane</keyword>
<evidence type="ECO:0000256" key="16">
    <source>
        <dbReference type="PROSITE-ProRule" id="PRU00244"/>
    </source>
</evidence>
<evidence type="ECO:0000259" key="21">
    <source>
        <dbReference type="PROSITE" id="PS50894"/>
    </source>
</evidence>
<dbReference type="Pfam" id="PF03707">
    <property type="entry name" value="MHYT"/>
    <property type="match status" value="3"/>
</dbReference>
<dbReference type="Gene3D" id="1.10.287.130">
    <property type="match status" value="1"/>
</dbReference>
<dbReference type="SUPFAM" id="SSF52172">
    <property type="entry name" value="CheY-like"/>
    <property type="match status" value="1"/>
</dbReference>
<evidence type="ECO:0000256" key="15">
    <source>
        <dbReference type="PROSITE-ProRule" id="PRU00169"/>
    </source>
</evidence>
<evidence type="ECO:0000259" key="20">
    <source>
        <dbReference type="PROSITE" id="PS50113"/>
    </source>
</evidence>
<evidence type="ECO:0000256" key="10">
    <source>
        <dbReference type="ARBA" id="ARBA00022840"/>
    </source>
</evidence>
<evidence type="ECO:0000259" key="19">
    <source>
        <dbReference type="PROSITE" id="PS50112"/>
    </source>
</evidence>
<dbReference type="InterPro" id="IPR001610">
    <property type="entry name" value="PAC"/>
</dbReference>
<feature type="transmembrane region" description="Helical" evidence="16">
    <location>
        <begin position="189"/>
        <end position="212"/>
    </location>
</feature>
<keyword evidence="11 16" id="KW-1133">Transmembrane helix</keyword>
<feature type="transmembrane region" description="Helical" evidence="16">
    <location>
        <begin position="232"/>
        <end position="259"/>
    </location>
</feature>
<dbReference type="Gene3D" id="3.30.450.20">
    <property type="entry name" value="PAS domain"/>
    <property type="match status" value="2"/>
</dbReference>
<dbReference type="PANTHER" id="PTHR43047">
    <property type="entry name" value="TWO-COMPONENT HISTIDINE PROTEIN KINASE"/>
    <property type="match status" value="1"/>
</dbReference>
<evidence type="ECO:0000256" key="12">
    <source>
        <dbReference type="ARBA" id="ARBA00023012"/>
    </source>
</evidence>
<feature type="transmembrane region" description="Helical" evidence="16">
    <location>
        <begin position="23"/>
        <end position="44"/>
    </location>
</feature>
<dbReference type="SMART" id="SM00388">
    <property type="entry name" value="HisKA"/>
    <property type="match status" value="1"/>
</dbReference>
<dbReference type="InterPro" id="IPR000700">
    <property type="entry name" value="PAS-assoc_C"/>
</dbReference>
<feature type="transmembrane region" description="Helical" evidence="16">
    <location>
        <begin position="56"/>
        <end position="80"/>
    </location>
</feature>
<dbReference type="Pfam" id="PF00512">
    <property type="entry name" value="HisKA"/>
    <property type="match status" value="1"/>
</dbReference>
<dbReference type="CDD" id="cd00082">
    <property type="entry name" value="HisKA"/>
    <property type="match status" value="1"/>
</dbReference>
<dbReference type="PROSITE" id="PS50113">
    <property type="entry name" value="PAC"/>
    <property type="match status" value="1"/>
</dbReference>
<dbReference type="NCBIfam" id="TIGR00229">
    <property type="entry name" value="sensory_box"/>
    <property type="match status" value="2"/>
</dbReference>
<feature type="domain" description="Response regulatory" evidence="18">
    <location>
        <begin position="767"/>
        <end position="886"/>
    </location>
</feature>
<evidence type="ECO:0000256" key="5">
    <source>
        <dbReference type="ARBA" id="ARBA00022519"/>
    </source>
</evidence>
<dbReference type="PROSITE" id="PS50109">
    <property type="entry name" value="HIS_KIN"/>
    <property type="match status" value="1"/>
</dbReference>
<keyword evidence="8 16" id="KW-0812">Transmembrane</keyword>
<keyword evidence="12" id="KW-0902">Two-component regulatory system</keyword>
<dbReference type="RefSeq" id="WP_226750878.1">
    <property type="nucleotide sequence ID" value="NZ_JAEINI020000004.1"/>
</dbReference>
<dbReference type="InterPro" id="IPR011006">
    <property type="entry name" value="CheY-like_superfamily"/>
</dbReference>
<evidence type="ECO:0000313" key="24">
    <source>
        <dbReference type="Proteomes" id="UP000633814"/>
    </source>
</evidence>
<feature type="modified residue" description="Phosphohistidine" evidence="14">
    <location>
        <position position="958"/>
    </location>
</feature>
<dbReference type="InterPro" id="IPR035965">
    <property type="entry name" value="PAS-like_dom_sf"/>
</dbReference>
<dbReference type="SMART" id="SM00091">
    <property type="entry name" value="PAS"/>
    <property type="match status" value="2"/>
</dbReference>
<dbReference type="PROSITE" id="PS50110">
    <property type="entry name" value="RESPONSE_REGULATORY"/>
    <property type="match status" value="1"/>
</dbReference>
<evidence type="ECO:0000256" key="8">
    <source>
        <dbReference type="ARBA" id="ARBA00022692"/>
    </source>
</evidence>
<feature type="domain" description="PAC" evidence="20">
    <location>
        <begin position="466"/>
        <end position="516"/>
    </location>
</feature>
<protein>
    <recommendedName>
        <fullName evidence="3">histidine kinase</fullName>
        <ecNumber evidence="3">2.7.13.3</ecNumber>
    </recommendedName>
</protein>
<feature type="domain" description="PAS" evidence="19">
    <location>
        <begin position="266"/>
        <end position="302"/>
    </location>
</feature>
<dbReference type="InterPro" id="IPR000014">
    <property type="entry name" value="PAS"/>
</dbReference>
<evidence type="ECO:0000256" key="7">
    <source>
        <dbReference type="ARBA" id="ARBA00022679"/>
    </source>
</evidence>
<name>A0ABS8C3M4_9ALTE</name>
<feature type="domain" description="Histidine kinase" evidence="17">
    <location>
        <begin position="534"/>
        <end position="750"/>
    </location>
</feature>
<dbReference type="Proteomes" id="UP000633814">
    <property type="component" value="Unassembled WGS sequence"/>
</dbReference>
<dbReference type="InterPro" id="IPR059127">
    <property type="entry name" value="Diguanyl_cycl_sensor_dom"/>
</dbReference>
<proteinExistence type="predicted"/>
<dbReference type="Gene3D" id="3.40.50.2300">
    <property type="match status" value="1"/>
</dbReference>
<dbReference type="InterPro" id="IPR004358">
    <property type="entry name" value="Sig_transdc_His_kin-like_C"/>
</dbReference>
<dbReference type="Pfam" id="PF24820">
    <property type="entry name" value="Diguanyl_cycl_sensor"/>
    <property type="match status" value="1"/>
</dbReference>
<evidence type="ECO:0000259" key="17">
    <source>
        <dbReference type="PROSITE" id="PS50109"/>
    </source>
</evidence>
<feature type="transmembrane region" description="Helical" evidence="16">
    <location>
        <begin position="92"/>
        <end position="112"/>
    </location>
</feature>
<dbReference type="InterPro" id="IPR036641">
    <property type="entry name" value="HPT_dom_sf"/>
</dbReference>
<dbReference type="SUPFAM" id="SSF55874">
    <property type="entry name" value="ATPase domain of HSP90 chaperone/DNA topoisomerase II/histidine kinase"/>
    <property type="match status" value="1"/>
</dbReference>
<gene>
    <name evidence="23" type="ORF">JAO78_008140</name>
</gene>
<dbReference type="PROSITE" id="PS50112">
    <property type="entry name" value="PAS"/>
    <property type="match status" value="2"/>
</dbReference>
<keyword evidence="9" id="KW-0418">Kinase</keyword>
<keyword evidence="10" id="KW-0547">Nucleotide-binding</keyword>
<evidence type="ECO:0000256" key="6">
    <source>
        <dbReference type="ARBA" id="ARBA00022553"/>
    </source>
</evidence>
<keyword evidence="13 16" id="KW-0472">Membrane</keyword>
<comment type="catalytic activity">
    <reaction evidence="1">
        <text>ATP + protein L-histidine = ADP + protein N-phospho-L-histidine.</text>
        <dbReference type="EC" id="2.7.13.3"/>
    </reaction>
</comment>
<dbReference type="Pfam" id="PF02518">
    <property type="entry name" value="HATPase_c"/>
    <property type="match status" value="1"/>
</dbReference>
<dbReference type="Pfam" id="PF08447">
    <property type="entry name" value="PAS_3"/>
    <property type="match status" value="1"/>
</dbReference>
<feature type="domain" description="HPt" evidence="21">
    <location>
        <begin position="919"/>
        <end position="1012"/>
    </location>
</feature>
<dbReference type="InterPro" id="IPR008207">
    <property type="entry name" value="Sig_transdc_His_kin_Hpt_dom"/>
</dbReference>
<dbReference type="InterPro" id="IPR005330">
    <property type="entry name" value="MHYT_dom"/>
</dbReference>
<dbReference type="Pfam" id="PF00072">
    <property type="entry name" value="Response_reg"/>
    <property type="match status" value="1"/>
</dbReference>
<feature type="modified residue" description="4-aspartylphosphate" evidence="15">
    <location>
        <position position="816"/>
    </location>
</feature>
<keyword evidence="7" id="KW-0808">Transferase</keyword>
<evidence type="ECO:0000259" key="18">
    <source>
        <dbReference type="PROSITE" id="PS50110"/>
    </source>
</evidence>
<evidence type="ECO:0000256" key="3">
    <source>
        <dbReference type="ARBA" id="ARBA00012438"/>
    </source>
</evidence>
<dbReference type="InterPro" id="IPR001789">
    <property type="entry name" value="Sig_transdc_resp-reg_receiver"/>
</dbReference>
<reference evidence="23 24" key="1">
    <citation type="submission" date="2021-10" db="EMBL/GenBank/DDBJ databases">
        <title>Alishewanella koreense sp. nov. isolated from seawater of southwestern coast in South Korea and the proposal for the reclassification of Rheinheimera perlucida and Rheinheimera tuosuensis as Arsukibacterium perlucida and Arsukibacterium tuosuensis.</title>
        <authorList>
            <person name="Kim K.H."/>
            <person name="Ruan W."/>
            <person name="Kim K.R."/>
            <person name="Baek J.H."/>
            <person name="Jeon C.O."/>
        </authorList>
    </citation>
    <scope>NUCLEOTIDE SEQUENCE [LARGE SCALE GENOMIC DNA]</scope>
    <source>
        <strain evidence="23 24">16-MA</strain>
    </source>
</reference>
<evidence type="ECO:0000256" key="1">
    <source>
        <dbReference type="ARBA" id="ARBA00000085"/>
    </source>
</evidence>
<feature type="domain" description="MHYT" evidence="22">
    <location>
        <begin position="19"/>
        <end position="215"/>
    </location>
</feature>
<dbReference type="InterPro" id="IPR013655">
    <property type="entry name" value="PAS_fold_3"/>
</dbReference>
<dbReference type="InterPro" id="IPR003594">
    <property type="entry name" value="HATPase_dom"/>
</dbReference>
<dbReference type="SMART" id="SM00387">
    <property type="entry name" value="HATPase_c"/>
    <property type="match status" value="1"/>
</dbReference>
<dbReference type="InterPro" id="IPR036890">
    <property type="entry name" value="HATPase_C_sf"/>
</dbReference>
<evidence type="ECO:0000256" key="9">
    <source>
        <dbReference type="ARBA" id="ARBA00022777"/>
    </source>
</evidence>
<evidence type="ECO:0000256" key="14">
    <source>
        <dbReference type="PROSITE-ProRule" id="PRU00110"/>
    </source>
</evidence>
<dbReference type="CDD" id="cd00130">
    <property type="entry name" value="PAS"/>
    <property type="match status" value="2"/>
</dbReference>
<feature type="transmembrane region" description="Helical" evidence="16">
    <location>
        <begin position="121"/>
        <end position="142"/>
    </location>
</feature>
<dbReference type="SMART" id="SM00086">
    <property type="entry name" value="PAC"/>
    <property type="match status" value="2"/>
</dbReference>
<evidence type="ECO:0000313" key="23">
    <source>
        <dbReference type="EMBL" id="MCB5226783.1"/>
    </source>
</evidence>
<sequence>MLFEVFQLPAQPVLLEGTYQLELVLLSILVAILSSWAALFSVDISRQHFLLWQRQLAILAGTISLGIGIWSMHFIGMLAFSLCTPVDYTTNLTLFSLLPSLLASYTALNLLIQERLTLAKLLIGGVLVGAGIGAMHYTGMAAMSMAPQLRYDPLLFSLSILIAVFMAFLALWIRFGINRLQLKLPRWQLNLFSGTVMGLAISAMHYMGMLAARFVAPPGFTAAENTANSGSMALIVTSVTLVVTLLVLLLQVLLNFYAAKSSSDNYAKRLGAIMNTVLDAIVTLDSRGVIVEYNQAAPVLFGTTALLGKHFKMFLTPKDAEMYQQKLNTNELTQAFNLQGTERAIPIIRADGSKITARLALSITQLENQLLYVACLSDISAKLAFEESLQQSEQKLRSLIQNIPGAAYRATRQQSWQIEYISERVELISGYPAEDFMPPQAKRSWFSIIAAEDKARVKATDFSQDFVLEYRIVHADGSIRWMLEHADSLPQHQGLIRDGFIMDITERRQMEEQLRFAKLQAEQAAEVKSTFLANMSHEIRTPLNAIIGFSGLLLETPDTPDAQRYLTTTHQSAKALLSLLNDILDSAKLERGKMELEQLDFNLTQLADQVISTLWMSAKQKNVQLLLQIDPNVATFYYGAADRIRQVLLNIVGNAIKFTEQGSVHLKIHTSTNGLLFQVIDTGIGMDSTRLQAIFEPFTQADASMSRRFGGTGLGTTISKQLVELMGGQIHVQSEVGQGSTFNISIPLQPGKPIIQTSNALVLPPLSILVVDDIAQNLDLLSTLLARMHHRVFTACNGAEALTLLAEQRPDVVLMDIQMPVMDGLTAAQQQRQREQKQQLPRIPIIALTASALTEDKLAAQQAGMDGFSSKPIEPDQLFAEIARVLKLEPQDSIIPPLPATVEDQLFDPHHGIALWGSKERYCNELKRFATKPLTDLLDQLQQAMQTGNYPLLQQQAHNGKGLAGNLSLKPLANVFSTLEQTLRQQQLSELTNVMQHIFEVAKQTMLAIEQYSNKANTPGTKLDLSELPLLLNELAEQLQQHDYNDRLLSKIKAYQNTSYSDEINELLLLVENFKFDQAKTTLTALLSALEQQHA</sequence>
<dbReference type="SUPFAM" id="SSF47384">
    <property type="entry name" value="Homodimeric domain of signal transducing histidine kinase"/>
    <property type="match status" value="1"/>
</dbReference>
<keyword evidence="10" id="KW-0067">ATP-binding</keyword>
<feature type="transmembrane region" description="Helical" evidence="16">
    <location>
        <begin position="154"/>
        <end position="177"/>
    </location>
</feature>
<dbReference type="Gene3D" id="3.30.565.10">
    <property type="entry name" value="Histidine kinase-like ATPase, C-terminal domain"/>
    <property type="match status" value="1"/>
</dbReference>
<evidence type="ECO:0000256" key="4">
    <source>
        <dbReference type="ARBA" id="ARBA00022475"/>
    </source>
</evidence>
<evidence type="ECO:0000256" key="13">
    <source>
        <dbReference type="ARBA" id="ARBA00023136"/>
    </source>
</evidence>
<dbReference type="PRINTS" id="PR00344">
    <property type="entry name" value="BCTRLSENSOR"/>
</dbReference>
<dbReference type="EC" id="2.7.13.3" evidence="3"/>
<comment type="subcellular location">
    <subcellularLocation>
        <location evidence="2">Cell inner membrane</location>
        <topology evidence="2">Multi-pass membrane protein</topology>
    </subcellularLocation>
</comment>
<organism evidence="23 24">
    <name type="scientific">Alishewanella maricola</name>
    <dbReference type="NCBI Taxonomy" id="2795740"/>
    <lineage>
        <taxon>Bacteria</taxon>
        <taxon>Pseudomonadati</taxon>
        <taxon>Pseudomonadota</taxon>
        <taxon>Gammaproteobacteria</taxon>
        <taxon>Alteromonadales</taxon>
        <taxon>Alteromonadaceae</taxon>
        <taxon>Alishewanella</taxon>
    </lineage>
</organism>
<keyword evidence="5" id="KW-0997">Cell inner membrane</keyword>
<dbReference type="InterPro" id="IPR005467">
    <property type="entry name" value="His_kinase_dom"/>
</dbReference>
<comment type="caution">
    <text evidence="23">The sequence shown here is derived from an EMBL/GenBank/DDBJ whole genome shotgun (WGS) entry which is preliminary data.</text>
</comment>
<evidence type="ECO:0000259" key="22">
    <source>
        <dbReference type="PROSITE" id="PS50924"/>
    </source>
</evidence>
<dbReference type="InterPro" id="IPR036097">
    <property type="entry name" value="HisK_dim/P_sf"/>
</dbReference>
<dbReference type="PROSITE" id="PS50924">
    <property type="entry name" value="MHYT"/>
    <property type="match status" value="1"/>
</dbReference>
<dbReference type="SUPFAM" id="SSF55785">
    <property type="entry name" value="PYP-like sensor domain (PAS domain)"/>
    <property type="match status" value="2"/>
</dbReference>
<dbReference type="SMART" id="SM00448">
    <property type="entry name" value="REC"/>
    <property type="match status" value="1"/>
</dbReference>
<evidence type="ECO:0000256" key="11">
    <source>
        <dbReference type="ARBA" id="ARBA00022989"/>
    </source>
</evidence>
<dbReference type="EMBL" id="JAEINI020000004">
    <property type="protein sequence ID" value="MCB5226783.1"/>
    <property type="molecule type" value="Genomic_DNA"/>
</dbReference>
<keyword evidence="24" id="KW-1185">Reference proteome</keyword>
<keyword evidence="6 15" id="KW-0597">Phosphoprotein</keyword>
<dbReference type="Gene3D" id="1.20.120.160">
    <property type="entry name" value="HPT domain"/>
    <property type="match status" value="1"/>
</dbReference>
<feature type="domain" description="PAS" evidence="19">
    <location>
        <begin position="392"/>
        <end position="471"/>
    </location>
</feature>
<dbReference type="PROSITE" id="PS50894">
    <property type="entry name" value="HPT"/>
    <property type="match status" value="1"/>
</dbReference>
<dbReference type="SUPFAM" id="SSF47226">
    <property type="entry name" value="Histidine-containing phosphotransfer domain, HPT domain"/>
    <property type="match status" value="1"/>
</dbReference>
<accession>A0ABS8C3M4</accession>
<dbReference type="InterPro" id="IPR003661">
    <property type="entry name" value="HisK_dim/P_dom"/>
</dbReference>
<dbReference type="CDD" id="cd17546">
    <property type="entry name" value="REC_hyHK_CKI1_RcsC-like"/>
    <property type="match status" value="1"/>
</dbReference>